<dbReference type="Gene3D" id="3.30.2350.20">
    <property type="entry name" value="TruD, catalytic domain"/>
    <property type="match status" value="2"/>
</dbReference>
<evidence type="ECO:0000256" key="2">
    <source>
        <dbReference type="ARBA" id="ARBA00023235"/>
    </source>
</evidence>
<dbReference type="OrthoDB" id="447290at2759"/>
<dbReference type="GO" id="GO:0005634">
    <property type="term" value="C:nucleus"/>
    <property type="evidence" value="ECO:0007669"/>
    <property type="project" value="TreeGrafter"/>
</dbReference>
<dbReference type="InterPro" id="IPR020103">
    <property type="entry name" value="PsdUridine_synth_cat_dom_sf"/>
</dbReference>
<feature type="compositionally biased region" description="Basic and acidic residues" evidence="3">
    <location>
        <begin position="148"/>
        <end position="163"/>
    </location>
</feature>
<dbReference type="InterPro" id="IPR042214">
    <property type="entry name" value="TruD_catalytic"/>
</dbReference>
<dbReference type="Pfam" id="PF23943">
    <property type="entry name" value="PUS7L_N"/>
    <property type="match status" value="1"/>
</dbReference>
<feature type="region of interest" description="Disordered" evidence="3">
    <location>
        <begin position="98"/>
        <end position="163"/>
    </location>
</feature>
<feature type="region of interest" description="Disordered" evidence="3">
    <location>
        <begin position="1"/>
        <end position="37"/>
    </location>
</feature>
<dbReference type="STRING" id="1231657.A0A1Y1ZVR4"/>
<evidence type="ECO:0000313" key="6">
    <source>
        <dbReference type="Proteomes" id="UP000193144"/>
    </source>
</evidence>
<dbReference type="NCBIfam" id="TIGR00094">
    <property type="entry name" value="tRNA_TruD_broad"/>
    <property type="match status" value="1"/>
</dbReference>
<sequence length="788" mass="88922">MTDPSNLDVESRPAKRPRLDESAPIAPPMPKPTSATATAIDPDVERELKAGITEYINPNDLGFSGVLKQRYTDFLVNEILPSGRVLRLMSVGLVGGENEKKERGENGKIEGKREEKIAEKADTGSKYGAEKLPGAAKEDLEDLPVPAEAEKVDETSDGEKPTAERIPIPEKDLMLLYDILTEITVEQIELLVQKLRSHPDAKGKKFDAVVSKHPILDKGDRTTVHETLRRVFPSLLESSMDPDQRMRFRARPPMERGKKNRDRNKNKNDRSQGVGDRLRGKVGWEERGGEYLHFTLYKENKDTMEVIGFMASKTSGMNNYGYAGTKDRRACSVQRVSVKRQTAERMIGLGRSLWNSAIGDFEYQNQGLDLGDLAGNEFTITLRDCHFENEDGMNHIQRLQLANQVLSKSVLEVSEKGFINYFGLQRFGSFSATTDSVGQKLLRGDFEAAIDDILVYSESAVEAYDNKDPNPTILVSQDDRERAKAIRIWKTIGDSEAALRLMPKRFSAERNIIQHLGSKNKATGDRRTDYQGALRTIQRRLLTMYVHAYQSLVWNVAAGKRWTMFGGKVVEGDLVLVREHKDKEKGEKMDLDTVDQDGEIVINPSGADSAIKDEDRFERARPLSKDEAESGKYTAYDVVLPQPGFDVEYPKNAIGDYYKEFMASERGGKLDPYDMRRKWKDVSLSGGYRKFLARPLTPMEFEVKEYVQDGEQLVETDLQRVVREQGIDLEWLKRSRGNGNAATKYEDKKLAVILKLQLGSSQYATMALRELMKKGVKAFQPEYMGGRS</sequence>
<comment type="similarity">
    <text evidence="1">Belongs to the pseudouridine synthase TruD family.</text>
</comment>
<dbReference type="SUPFAM" id="SSF55120">
    <property type="entry name" value="Pseudouridine synthase"/>
    <property type="match status" value="1"/>
</dbReference>
<evidence type="ECO:0000256" key="1">
    <source>
        <dbReference type="ARBA" id="ARBA00007953"/>
    </source>
</evidence>
<name>A0A1Y1ZVR4_9PLEO</name>
<dbReference type="GO" id="GO:0009982">
    <property type="term" value="F:pseudouridine synthase activity"/>
    <property type="evidence" value="ECO:0007669"/>
    <property type="project" value="InterPro"/>
</dbReference>
<gene>
    <name evidence="5" type="ORF">BCR34DRAFT_599635</name>
</gene>
<organism evidence="5 6">
    <name type="scientific">Clohesyomyces aquaticus</name>
    <dbReference type="NCBI Taxonomy" id="1231657"/>
    <lineage>
        <taxon>Eukaryota</taxon>
        <taxon>Fungi</taxon>
        <taxon>Dikarya</taxon>
        <taxon>Ascomycota</taxon>
        <taxon>Pezizomycotina</taxon>
        <taxon>Dothideomycetes</taxon>
        <taxon>Pleosporomycetidae</taxon>
        <taxon>Pleosporales</taxon>
        <taxon>Lindgomycetaceae</taxon>
        <taxon>Clohesyomyces</taxon>
    </lineage>
</organism>
<dbReference type="Proteomes" id="UP000193144">
    <property type="component" value="Unassembled WGS sequence"/>
</dbReference>
<dbReference type="PANTHER" id="PTHR13326">
    <property type="entry name" value="TRNA PSEUDOURIDINE SYNTHASE D"/>
    <property type="match status" value="1"/>
</dbReference>
<dbReference type="AlphaFoldDB" id="A0A1Y1ZVR4"/>
<reference evidence="5 6" key="1">
    <citation type="submission" date="2016-07" db="EMBL/GenBank/DDBJ databases">
        <title>Pervasive Adenine N6-methylation of Active Genes in Fungi.</title>
        <authorList>
            <consortium name="DOE Joint Genome Institute"/>
            <person name="Mondo S.J."/>
            <person name="Dannebaum R.O."/>
            <person name="Kuo R.C."/>
            <person name="Labutti K."/>
            <person name="Haridas S."/>
            <person name="Kuo A."/>
            <person name="Salamov A."/>
            <person name="Ahrendt S.R."/>
            <person name="Lipzen A."/>
            <person name="Sullivan W."/>
            <person name="Andreopoulos W.B."/>
            <person name="Clum A."/>
            <person name="Lindquist E."/>
            <person name="Daum C."/>
            <person name="Ramamoorthy G.K."/>
            <person name="Gryganskyi A."/>
            <person name="Culley D."/>
            <person name="Magnuson J.K."/>
            <person name="James T.Y."/>
            <person name="O'Malley M.A."/>
            <person name="Stajich J.E."/>
            <person name="Spatafora J.W."/>
            <person name="Visel A."/>
            <person name="Grigoriev I.V."/>
        </authorList>
    </citation>
    <scope>NUCLEOTIDE SEQUENCE [LARGE SCALE GENOMIC DNA]</scope>
    <source>
        <strain evidence="5 6">CBS 115471</strain>
    </source>
</reference>
<feature type="compositionally biased region" description="Basic and acidic residues" evidence="3">
    <location>
        <begin position="242"/>
        <end position="279"/>
    </location>
</feature>
<dbReference type="InterPro" id="IPR011760">
    <property type="entry name" value="PsdUridine_synth_TruD_insert"/>
</dbReference>
<dbReference type="Pfam" id="PF01142">
    <property type="entry name" value="TruD"/>
    <property type="match status" value="1"/>
</dbReference>
<protein>
    <submittedName>
        <fullName evidence="5">Pseudouridine synthase-like protein TruD/Pus7</fullName>
    </submittedName>
</protein>
<proteinExistence type="inferred from homology"/>
<feature type="compositionally biased region" description="Basic and acidic residues" evidence="3">
    <location>
        <begin position="9"/>
        <end position="21"/>
    </location>
</feature>
<dbReference type="PIRSF" id="PIRSF037016">
    <property type="entry name" value="Pseudouridin_synth_euk_prd"/>
    <property type="match status" value="1"/>
</dbReference>
<dbReference type="InterPro" id="IPR056963">
    <property type="entry name" value="PUS7L_N"/>
</dbReference>
<keyword evidence="6" id="KW-1185">Reference proteome</keyword>
<dbReference type="GO" id="GO:0001522">
    <property type="term" value="P:pseudouridine synthesis"/>
    <property type="evidence" value="ECO:0007669"/>
    <property type="project" value="InterPro"/>
</dbReference>
<feature type="compositionally biased region" description="Basic and acidic residues" evidence="3">
    <location>
        <begin position="98"/>
        <end position="123"/>
    </location>
</feature>
<evidence type="ECO:0000313" key="5">
    <source>
        <dbReference type="EMBL" id="ORY13865.1"/>
    </source>
</evidence>
<dbReference type="PANTHER" id="PTHR13326:SF21">
    <property type="entry name" value="PSEUDOURIDYLATE SYNTHASE PUS7L"/>
    <property type="match status" value="1"/>
</dbReference>
<evidence type="ECO:0000256" key="3">
    <source>
        <dbReference type="SAM" id="MobiDB-lite"/>
    </source>
</evidence>
<dbReference type="GO" id="GO:0003723">
    <property type="term" value="F:RNA binding"/>
    <property type="evidence" value="ECO:0007669"/>
    <property type="project" value="InterPro"/>
</dbReference>
<dbReference type="EMBL" id="MCFA01000038">
    <property type="protein sequence ID" value="ORY13865.1"/>
    <property type="molecule type" value="Genomic_DNA"/>
</dbReference>
<dbReference type="InterPro" id="IPR001656">
    <property type="entry name" value="PsdUridine_synth_TruD"/>
</dbReference>
<keyword evidence="2" id="KW-0413">Isomerase</keyword>
<dbReference type="CDD" id="cd02576">
    <property type="entry name" value="PseudoU_synth_ScPUS7"/>
    <property type="match status" value="1"/>
</dbReference>
<accession>A0A1Y1ZVR4</accession>
<comment type="caution">
    <text evidence="5">The sequence shown here is derived from an EMBL/GenBank/DDBJ whole genome shotgun (WGS) entry which is preliminary data.</text>
</comment>
<evidence type="ECO:0000259" key="4">
    <source>
        <dbReference type="PROSITE" id="PS50984"/>
    </source>
</evidence>
<feature type="domain" description="TRUD" evidence="4">
    <location>
        <begin position="417"/>
        <end position="694"/>
    </location>
</feature>
<dbReference type="PROSITE" id="PS50984">
    <property type="entry name" value="TRUD"/>
    <property type="match status" value="1"/>
</dbReference>
<feature type="region of interest" description="Disordered" evidence="3">
    <location>
        <begin position="240"/>
        <end position="279"/>
    </location>
</feature>